<feature type="region of interest" description="Disordered" evidence="1">
    <location>
        <begin position="443"/>
        <end position="507"/>
    </location>
</feature>
<feature type="compositionally biased region" description="Acidic residues" evidence="1">
    <location>
        <begin position="445"/>
        <end position="477"/>
    </location>
</feature>
<accession>A0A871R322</accession>
<gene>
    <name evidence="3" type="ORF">BRETT_003777</name>
</gene>
<dbReference type="KEGG" id="bbrx:BRETT_003777"/>
<dbReference type="EMBL" id="CP063134">
    <property type="protein sequence ID" value="QOU19626.1"/>
    <property type="molecule type" value="Genomic_DNA"/>
</dbReference>
<reference evidence="3" key="1">
    <citation type="submission" date="2020-10" db="EMBL/GenBank/DDBJ databases">
        <authorList>
            <person name="Palmer J.M."/>
        </authorList>
    </citation>
    <scope>NUCLEOTIDE SEQUENCE</scope>
    <source>
        <strain evidence="3">UCD 2041</strain>
    </source>
</reference>
<sequence length="669" mass="78119">MELPFLLPQNKRALPGDAPRQAISKRAKIDEGGAQEIINLEQENGCEDKTKNKSLDIDLDKESDEEQSQMFGTSATSTQLSEIEEVPATEKVSTHKIMKNKSPLKKDEPKKKAESSGHKITKEEKHKRKLQKDEEAKKRRVKREKEAEERRAKKQKEALERKAKREKENEERRLRKEKEAKEKKIRREKVAEERRLKKERREKEKEERKLKFEEERRKKKEELEKKNKLKEEEKRKKEEEKRKKEEEKLRKQQIEEEKRKKQSITNFFHVKATKNSTKLSRTSLPEAQKEDGENEGKSDFEKFFLPFYVKGNTRLVKHEIDLTKEASLEQFIRNAENDENTCKSRTDLNQYFSILANKELKNASEIKLDYRKAGDVAQKMNLGLIKDSQEDFEKVPRAFLQFYENMKVPYCGTSSYTIFDVKETLATNPFIKITSKQGPTINYEYDSDLEESDDEGDGEDIDLENDDEDDEDDEEDISSVSDIEGFVEKDGSDSQNSTDSKQKILGPLKPETRWLGQTFSEKDAFGKYFQGIKVKKVQAQLSFPINPFKNYWDGSKKYESEDNSSQSKSLPIGTDTHTERSLDTNNTQPGIMKVRKKTLTKEEDVKKLVDFVRKNSNYTLGTLTELLQKQIFTECSRSIVRNSIKHFASFDKKQNRWVINADATSTMTN</sequence>
<feature type="compositionally biased region" description="Basic and acidic residues" evidence="1">
    <location>
        <begin position="287"/>
        <end position="296"/>
    </location>
</feature>
<feature type="domain" description="Chromatin assembly factor 1 subunit A dimerization" evidence="2">
    <location>
        <begin position="399"/>
        <end position="476"/>
    </location>
</feature>
<dbReference type="OrthoDB" id="79480at2759"/>
<feature type="compositionally biased region" description="Basic and acidic residues" evidence="1">
    <location>
        <begin position="46"/>
        <end position="60"/>
    </location>
</feature>
<dbReference type="AlphaFoldDB" id="A0A871R322"/>
<evidence type="ECO:0000313" key="4">
    <source>
        <dbReference type="Proteomes" id="UP000663131"/>
    </source>
</evidence>
<reference evidence="3" key="2">
    <citation type="journal article" name="BMC Genomics">
        <title>New genome assemblies reveal patterns of domestication and adaptation across Brettanomyces (Dekkera) species.</title>
        <authorList>
            <person name="Roach M.J."/>
            <person name="Borneman A.R."/>
        </authorList>
    </citation>
    <scope>NUCLEOTIDE SEQUENCE</scope>
    <source>
        <strain evidence="3">UCD 2041</strain>
    </source>
</reference>
<evidence type="ECO:0000259" key="2">
    <source>
        <dbReference type="Pfam" id="PF12253"/>
    </source>
</evidence>
<feature type="region of interest" description="Disordered" evidence="1">
    <location>
        <begin position="1"/>
        <end position="22"/>
    </location>
</feature>
<feature type="compositionally biased region" description="Polar residues" evidence="1">
    <location>
        <begin position="273"/>
        <end position="285"/>
    </location>
</feature>
<feature type="region of interest" description="Disordered" evidence="1">
    <location>
        <begin position="557"/>
        <end position="588"/>
    </location>
</feature>
<feature type="compositionally biased region" description="Basic and acidic residues" evidence="1">
    <location>
        <begin position="131"/>
        <end position="182"/>
    </location>
</feature>
<protein>
    <recommendedName>
        <fullName evidence="2">Chromatin assembly factor 1 subunit A dimerization domain-containing protein</fullName>
    </recommendedName>
</protein>
<dbReference type="Pfam" id="PF12253">
    <property type="entry name" value="CAF1A_dimeriz"/>
    <property type="match status" value="1"/>
</dbReference>
<organism evidence="3 4">
    <name type="scientific">Dekkera bruxellensis</name>
    <name type="common">Brettanomyces custersii</name>
    <dbReference type="NCBI Taxonomy" id="5007"/>
    <lineage>
        <taxon>Eukaryota</taxon>
        <taxon>Fungi</taxon>
        <taxon>Dikarya</taxon>
        <taxon>Ascomycota</taxon>
        <taxon>Saccharomycotina</taxon>
        <taxon>Pichiomycetes</taxon>
        <taxon>Pichiales</taxon>
        <taxon>Pichiaceae</taxon>
        <taxon>Brettanomyces</taxon>
    </lineage>
</organism>
<dbReference type="InterPro" id="IPR022043">
    <property type="entry name" value="CAF1A_DD"/>
</dbReference>
<feature type="compositionally biased region" description="Basic residues" evidence="1">
    <location>
        <begin position="94"/>
        <end position="103"/>
    </location>
</feature>
<dbReference type="GeneID" id="64575700"/>
<evidence type="ECO:0000313" key="3">
    <source>
        <dbReference type="EMBL" id="QOU19626.1"/>
    </source>
</evidence>
<feature type="compositionally biased region" description="Basic and acidic residues" evidence="1">
    <location>
        <begin position="104"/>
        <end position="124"/>
    </location>
</feature>
<proteinExistence type="predicted"/>
<evidence type="ECO:0000256" key="1">
    <source>
        <dbReference type="SAM" id="MobiDB-lite"/>
    </source>
</evidence>
<feature type="compositionally biased region" description="Polar residues" evidence="1">
    <location>
        <begin position="68"/>
        <end position="81"/>
    </location>
</feature>
<dbReference type="RefSeq" id="XP_041136119.1">
    <property type="nucleotide sequence ID" value="XM_041282280.1"/>
</dbReference>
<feature type="compositionally biased region" description="Basic and acidic residues" evidence="1">
    <location>
        <begin position="188"/>
        <end position="259"/>
    </location>
</feature>
<name>A0A871R322_DEKBR</name>
<feature type="region of interest" description="Disordered" evidence="1">
    <location>
        <begin position="40"/>
        <end position="296"/>
    </location>
</feature>
<dbReference type="Proteomes" id="UP000663131">
    <property type="component" value="Chromosome 6"/>
</dbReference>